<organism evidence="7 8">
    <name type="scientific">Rhizoctonia solani</name>
    <dbReference type="NCBI Taxonomy" id="456999"/>
    <lineage>
        <taxon>Eukaryota</taxon>
        <taxon>Fungi</taxon>
        <taxon>Dikarya</taxon>
        <taxon>Basidiomycota</taxon>
        <taxon>Agaricomycotina</taxon>
        <taxon>Agaricomycetes</taxon>
        <taxon>Cantharellales</taxon>
        <taxon>Ceratobasidiaceae</taxon>
        <taxon>Rhizoctonia</taxon>
    </lineage>
</organism>
<feature type="domain" description="Tim10-like" evidence="6">
    <location>
        <begin position="56"/>
        <end position="79"/>
    </location>
</feature>
<gene>
    <name evidence="7" type="ORF">RDB_LOCUS46307</name>
</gene>
<comment type="similarity">
    <text evidence="1 5">Belongs to the small Tim family.</text>
</comment>
<dbReference type="GO" id="GO:0005743">
    <property type="term" value="C:mitochondrial inner membrane"/>
    <property type="evidence" value="ECO:0007669"/>
    <property type="project" value="UniProtKB-SubCell"/>
</dbReference>
<evidence type="ECO:0000256" key="3">
    <source>
        <dbReference type="ARBA" id="ARBA00022927"/>
    </source>
</evidence>
<comment type="caution">
    <text evidence="7">The sequence shown here is derived from an EMBL/GenBank/DDBJ whole genome shotgun (WGS) entry which is preliminary data.</text>
</comment>
<evidence type="ECO:0000313" key="7">
    <source>
        <dbReference type="EMBL" id="CAE6419086.1"/>
    </source>
</evidence>
<comment type="subcellular location">
    <subcellularLocation>
        <location evidence="5">Mitochondrion inner membrane</location>
        <topology evidence="5">Peripheral membrane protein</topology>
        <orientation evidence="5">Intermembrane side</orientation>
    </subcellularLocation>
</comment>
<proteinExistence type="inferred from homology"/>
<dbReference type="InterPro" id="IPR035427">
    <property type="entry name" value="Tim10-like_dom_sf"/>
</dbReference>
<dbReference type="Pfam" id="PF02953">
    <property type="entry name" value="zf-Tim10_DDP"/>
    <property type="match status" value="1"/>
</dbReference>
<keyword evidence="5" id="KW-0496">Mitochondrion</keyword>
<comment type="function">
    <text evidence="5">Mitochondrial intermembrane chaperone that participates in the import and insertion of some multi-pass transmembrane proteins into the mitochondrial inner membrane. Also required for the transfer of beta-barrel precursors from the TOM complex to the sorting and assembly machinery (SAM complex) of the outer membrane. Acts as a chaperone-like protein that protects the hydrophobic precursors from aggregation and guide them through the mitochondrial intermembrane space.</text>
</comment>
<evidence type="ECO:0000256" key="4">
    <source>
        <dbReference type="ARBA" id="ARBA00023010"/>
    </source>
</evidence>
<keyword evidence="2 5" id="KW-0999">Mitochondrion inner membrane</keyword>
<name>A0A8H2X884_9AGAM</name>
<evidence type="ECO:0000256" key="5">
    <source>
        <dbReference type="RuleBase" id="RU367043"/>
    </source>
</evidence>
<evidence type="ECO:0000256" key="1">
    <source>
        <dbReference type="ARBA" id="ARBA00006720"/>
    </source>
</evidence>
<keyword evidence="5" id="KW-1015">Disulfide bond</keyword>
<dbReference type="InterPro" id="IPR004217">
    <property type="entry name" value="Tim10-like"/>
</dbReference>
<comment type="subunit">
    <text evidence="5">Heterohexamer.</text>
</comment>
<dbReference type="Gene3D" id="1.10.287.810">
    <property type="entry name" value="Mitochondrial import inner membrane translocase subunit tim13 like domains"/>
    <property type="match status" value="1"/>
</dbReference>
<comment type="domain">
    <text evidence="5">The twin CX3C motif contains 4 conserved Cys residues that form 2 disulfide bonds in the mitochondrial intermembrane space.</text>
</comment>
<dbReference type="SUPFAM" id="SSF144122">
    <property type="entry name" value="Tim10-like"/>
    <property type="match status" value="1"/>
</dbReference>
<sequence length="84" mass="9770">MDFSNFNAAEQAHMTKIIEKKQMQDFLKLYSVFGHKRGESLRNNSVLQLQLSCWKDTCIQNCVEKFMKHSERVGARFAEQNAGK</sequence>
<dbReference type="GO" id="GO:0015031">
    <property type="term" value="P:protein transport"/>
    <property type="evidence" value="ECO:0007669"/>
    <property type="project" value="UniProtKB-KW"/>
</dbReference>
<protein>
    <recommendedName>
        <fullName evidence="5">Mitochondrial import inner membrane translocase subunit</fullName>
    </recommendedName>
</protein>
<evidence type="ECO:0000256" key="2">
    <source>
        <dbReference type="ARBA" id="ARBA00022792"/>
    </source>
</evidence>
<keyword evidence="4 5" id="KW-0811">Translocation</keyword>
<keyword evidence="3 5" id="KW-0653">Protein transport</keyword>
<keyword evidence="5" id="KW-0143">Chaperone</keyword>
<reference evidence="7" key="1">
    <citation type="submission" date="2021-01" db="EMBL/GenBank/DDBJ databases">
        <authorList>
            <person name="Kaushik A."/>
        </authorList>
    </citation>
    <scope>NUCLEOTIDE SEQUENCE</scope>
    <source>
        <strain evidence="7">AG1-1B</strain>
    </source>
</reference>
<keyword evidence="5" id="KW-0813">Transport</keyword>
<evidence type="ECO:0000313" key="8">
    <source>
        <dbReference type="Proteomes" id="UP000663826"/>
    </source>
</evidence>
<dbReference type="EMBL" id="CAJMWQ010000976">
    <property type="protein sequence ID" value="CAE6419086.1"/>
    <property type="molecule type" value="Genomic_DNA"/>
</dbReference>
<accession>A0A8H2X884</accession>
<evidence type="ECO:0000259" key="6">
    <source>
        <dbReference type="Pfam" id="PF02953"/>
    </source>
</evidence>
<dbReference type="AlphaFoldDB" id="A0A8H2X884"/>
<keyword evidence="2 5" id="KW-0472">Membrane</keyword>
<dbReference type="Proteomes" id="UP000663826">
    <property type="component" value="Unassembled WGS sequence"/>
</dbReference>